<dbReference type="Pfam" id="PF13577">
    <property type="entry name" value="SnoaL_4"/>
    <property type="match status" value="1"/>
</dbReference>
<proteinExistence type="predicted"/>
<dbReference type="Proteomes" id="UP000660708">
    <property type="component" value="Unassembled WGS sequence"/>
</dbReference>
<dbReference type="EMBL" id="AQHF01000033">
    <property type="protein sequence ID" value="MBE0348403.1"/>
    <property type="molecule type" value="Genomic_DNA"/>
</dbReference>
<keyword evidence="1" id="KW-0732">Signal</keyword>
<dbReference type="InterPro" id="IPR037401">
    <property type="entry name" value="SnoaL-like"/>
</dbReference>
<dbReference type="SUPFAM" id="SSF54427">
    <property type="entry name" value="NTF2-like"/>
    <property type="match status" value="1"/>
</dbReference>
<dbReference type="InterPro" id="IPR032710">
    <property type="entry name" value="NTF2-like_dom_sf"/>
</dbReference>
<feature type="domain" description="SnoaL-like" evidence="2">
    <location>
        <begin position="32"/>
        <end position="147"/>
    </location>
</feature>
<evidence type="ECO:0000259" key="2">
    <source>
        <dbReference type="Pfam" id="PF13577"/>
    </source>
</evidence>
<organism evidence="3 4">
    <name type="scientific">Pseudoalteromonas peptidolytica F12-50-A1</name>
    <dbReference type="NCBI Taxonomy" id="1315280"/>
    <lineage>
        <taxon>Bacteria</taxon>
        <taxon>Pseudomonadati</taxon>
        <taxon>Pseudomonadota</taxon>
        <taxon>Gammaproteobacteria</taxon>
        <taxon>Alteromonadales</taxon>
        <taxon>Pseudoalteromonadaceae</taxon>
        <taxon>Pseudoalteromonas</taxon>
    </lineage>
</organism>
<name>A0A8I0MZZ9_9GAMM</name>
<evidence type="ECO:0000313" key="4">
    <source>
        <dbReference type="Proteomes" id="UP000660708"/>
    </source>
</evidence>
<dbReference type="PROSITE" id="PS51257">
    <property type="entry name" value="PROKAR_LIPOPROTEIN"/>
    <property type="match status" value="1"/>
</dbReference>
<evidence type="ECO:0000256" key="1">
    <source>
        <dbReference type="SAM" id="SignalP"/>
    </source>
</evidence>
<accession>A0A8I0MZZ9</accession>
<gene>
    <name evidence="3" type="ORF">PPEP_b0130</name>
</gene>
<feature type="signal peptide" evidence="1">
    <location>
        <begin position="1"/>
        <end position="20"/>
    </location>
</feature>
<sequence length="157" mass="17728">MKVFAALFVTLLLTTGCTSTQPNNIHLKNCEKTLQEYITYRDAQSAADYRSVFTDNATFTIPALKISLTGADDIVLRQQQAISKTKSMHMMTSANIKHIKSNLYEANSYFVLHQQAIGQPHAPTTIFNGTYEDTLIVQNSRCLIKSRQVNIIKKQVW</sequence>
<keyword evidence="4" id="KW-1185">Reference proteome</keyword>
<reference evidence="3 4" key="1">
    <citation type="submission" date="2015-06" db="EMBL/GenBank/DDBJ databases">
        <title>Genome sequence of Pseudoalteromonas peptidolytica.</title>
        <authorList>
            <person name="Xie B.-B."/>
            <person name="Rong J.-C."/>
            <person name="Qin Q.-L."/>
            <person name="Zhang Y.-Z."/>
        </authorList>
    </citation>
    <scope>NUCLEOTIDE SEQUENCE [LARGE SCALE GENOMIC DNA]</scope>
    <source>
        <strain evidence="3 4">F12-50-A1</strain>
    </source>
</reference>
<dbReference type="Gene3D" id="3.10.450.50">
    <property type="match status" value="1"/>
</dbReference>
<protein>
    <recommendedName>
        <fullName evidence="2">SnoaL-like domain-containing protein</fullName>
    </recommendedName>
</protein>
<comment type="caution">
    <text evidence="3">The sequence shown here is derived from an EMBL/GenBank/DDBJ whole genome shotgun (WGS) entry which is preliminary data.</text>
</comment>
<evidence type="ECO:0000313" key="3">
    <source>
        <dbReference type="EMBL" id="MBE0348403.1"/>
    </source>
</evidence>
<dbReference type="AlphaFoldDB" id="A0A8I0MZZ9"/>
<feature type="chain" id="PRO_5033991227" description="SnoaL-like domain-containing protein" evidence="1">
    <location>
        <begin position="21"/>
        <end position="157"/>
    </location>
</feature>